<feature type="compositionally biased region" description="Gly residues" evidence="1">
    <location>
        <begin position="67"/>
        <end position="76"/>
    </location>
</feature>
<dbReference type="Proteomes" id="UP001187192">
    <property type="component" value="Unassembled WGS sequence"/>
</dbReference>
<proteinExistence type="predicted"/>
<feature type="compositionally biased region" description="Basic and acidic residues" evidence="1">
    <location>
        <begin position="8"/>
        <end position="18"/>
    </location>
</feature>
<evidence type="ECO:0000256" key="1">
    <source>
        <dbReference type="SAM" id="MobiDB-lite"/>
    </source>
</evidence>
<sequence>MVGPEELSELRSDLEEHVSPASSGVGPKEFGLFLVHLQILGEHRLAGEDPGPTTVPPLPDRAPGRLAHGGDGLGPA</sequence>
<protein>
    <submittedName>
        <fullName evidence="2">Uncharacterized protein</fullName>
    </submittedName>
</protein>
<evidence type="ECO:0000313" key="2">
    <source>
        <dbReference type="EMBL" id="GMN50123.1"/>
    </source>
</evidence>
<keyword evidence="3" id="KW-1185">Reference proteome</keyword>
<dbReference type="AlphaFoldDB" id="A0AA88D8S5"/>
<reference evidence="2" key="1">
    <citation type="submission" date="2023-07" db="EMBL/GenBank/DDBJ databases">
        <title>draft genome sequence of fig (Ficus carica).</title>
        <authorList>
            <person name="Takahashi T."/>
            <person name="Nishimura K."/>
        </authorList>
    </citation>
    <scope>NUCLEOTIDE SEQUENCE</scope>
</reference>
<accession>A0AA88D8S5</accession>
<dbReference type="EMBL" id="BTGU01000033">
    <property type="protein sequence ID" value="GMN50123.1"/>
    <property type="molecule type" value="Genomic_DNA"/>
</dbReference>
<name>A0AA88D8S5_FICCA</name>
<organism evidence="2 3">
    <name type="scientific">Ficus carica</name>
    <name type="common">Common fig</name>
    <dbReference type="NCBI Taxonomy" id="3494"/>
    <lineage>
        <taxon>Eukaryota</taxon>
        <taxon>Viridiplantae</taxon>
        <taxon>Streptophyta</taxon>
        <taxon>Embryophyta</taxon>
        <taxon>Tracheophyta</taxon>
        <taxon>Spermatophyta</taxon>
        <taxon>Magnoliopsida</taxon>
        <taxon>eudicotyledons</taxon>
        <taxon>Gunneridae</taxon>
        <taxon>Pentapetalae</taxon>
        <taxon>rosids</taxon>
        <taxon>fabids</taxon>
        <taxon>Rosales</taxon>
        <taxon>Moraceae</taxon>
        <taxon>Ficeae</taxon>
        <taxon>Ficus</taxon>
    </lineage>
</organism>
<feature type="region of interest" description="Disordered" evidence="1">
    <location>
        <begin position="1"/>
        <end position="27"/>
    </location>
</feature>
<feature type="region of interest" description="Disordered" evidence="1">
    <location>
        <begin position="44"/>
        <end position="76"/>
    </location>
</feature>
<gene>
    <name evidence="2" type="ORF">TIFTF001_019283</name>
</gene>
<evidence type="ECO:0000313" key="3">
    <source>
        <dbReference type="Proteomes" id="UP001187192"/>
    </source>
</evidence>
<comment type="caution">
    <text evidence="2">The sequence shown here is derived from an EMBL/GenBank/DDBJ whole genome shotgun (WGS) entry which is preliminary data.</text>
</comment>